<dbReference type="InterPro" id="IPR001012">
    <property type="entry name" value="UBX_dom"/>
</dbReference>
<dbReference type="SUPFAM" id="SSF46934">
    <property type="entry name" value="UBA-like"/>
    <property type="match status" value="1"/>
</dbReference>
<dbReference type="SMART" id="SM00166">
    <property type="entry name" value="UBX"/>
    <property type="match status" value="1"/>
</dbReference>
<keyword evidence="3" id="KW-0175">Coiled coil</keyword>
<dbReference type="GO" id="GO:0031397">
    <property type="term" value="P:negative regulation of protein ubiquitination"/>
    <property type="evidence" value="ECO:0007669"/>
    <property type="project" value="TreeGrafter"/>
</dbReference>
<evidence type="ECO:0000256" key="1">
    <source>
        <dbReference type="ARBA" id="ARBA00004496"/>
    </source>
</evidence>
<dbReference type="PROSITE" id="PS50030">
    <property type="entry name" value="UBA"/>
    <property type="match status" value="1"/>
</dbReference>
<keyword evidence="8" id="KW-1185">Reference proteome</keyword>
<evidence type="ECO:0000259" key="5">
    <source>
        <dbReference type="PROSITE" id="PS50030"/>
    </source>
</evidence>
<dbReference type="Pfam" id="PF00789">
    <property type="entry name" value="UBX"/>
    <property type="match status" value="1"/>
</dbReference>
<dbReference type="PROSITE" id="PS50033">
    <property type="entry name" value="UBX"/>
    <property type="match status" value="1"/>
</dbReference>
<dbReference type="Pfam" id="PF22562">
    <property type="entry name" value="UBA_7"/>
    <property type="match status" value="1"/>
</dbReference>
<evidence type="ECO:0000256" key="2">
    <source>
        <dbReference type="ARBA" id="ARBA00022490"/>
    </source>
</evidence>
<feature type="region of interest" description="Disordered" evidence="4">
    <location>
        <begin position="96"/>
        <end position="116"/>
    </location>
</feature>
<dbReference type="Gene3D" id="1.10.8.10">
    <property type="entry name" value="DNA helicase RuvA subunit, C-terminal domain"/>
    <property type="match status" value="1"/>
</dbReference>
<reference evidence="7" key="1">
    <citation type="submission" date="2020-05" db="EMBL/GenBank/DDBJ databases">
        <title>Phylogenomic resolution of chytrid fungi.</title>
        <authorList>
            <person name="Stajich J.E."/>
            <person name="Amses K."/>
            <person name="Simmons R."/>
            <person name="Seto K."/>
            <person name="Myers J."/>
            <person name="Bonds A."/>
            <person name="Quandt C.A."/>
            <person name="Barry K."/>
            <person name="Liu P."/>
            <person name="Grigoriev I."/>
            <person name="Longcore J.E."/>
            <person name="James T.Y."/>
        </authorList>
    </citation>
    <scope>NUCLEOTIDE SEQUENCE</scope>
    <source>
        <strain evidence="7">JEL0379</strain>
    </source>
</reference>
<dbReference type="InterPro" id="IPR015940">
    <property type="entry name" value="UBA"/>
</dbReference>
<feature type="compositionally biased region" description="Polar residues" evidence="4">
    <location>
        <begin position="103"/>
        <end position="112"/>
    </location>
</feature>
<dbReference type="Gene3D" id="3.10.20.90">
    <property type="entry name" value="Phosphatidylinositol 3-kinase Catalytic Subunit, Chain A, domain 1"/>
    <property type="match status" value="1"/>
</dbReference>
<dbReference type="Proteomes" id="UP001212152">
    <property type="component" value="Unassembled WGS sequence"/>
</dbReference>
<proteinExistence type="predicted"/>
<dbReference type="GO" id="GO:1903094">
    <property type="term" value="P:negative regulation of protein K48-linked deubiquitination"/>
    <property type="evidence" value="ECO:0007669"/>
    <property type="project" value="TreeGrafter"/>
</dbReference>
<feature type="domain" description="UBA" evidence="5">
    <location>
        <begin position="6"/>
        <end position="40"/>
    </location>
</feature>
<name>A0AAD5XT76_9FUNG</name>
<feature type="domain" description="UBX" evidence="6">
    <location>
        <begin position="240"/>
        <end position="316"/>
    </location>
</feature>
<organism evidence="7 8">
    <name type="scientific">Geranomyces variabilis</name>
    <dbReference type="NCBI Taxonomy" id="109894"/>
    <lineage>
        <taxon>Eukaryota</taxon>
        <taxon>Fungi</taxon>
        <taxon>Fungi incertae sedis</taxon>
        <taxon>Chytridiomycota</taxon>
        <taxon>Chytridiomycota incertae sedis</taxon>
        <taxon>Chytridiomycetes</taxon>
        <taxon>Spizellomycetales</taxon>
        <taxon>Powellomycetaceae</taxon>
        <taxon>Geranomyces</taxon>
    </lineage>
</organism>
<evidence type="ECO:0000256" key="4">
    <source>
        <dbReference type="SAM" id="MobiDB-lite"/>
    </source>
</evidence>
<accession>A0AAD5XT76</accession>
<evidence type="ECO:0000259" key="6">
    <source>
        <dbReference type="PROSITE" id="PS50033"/>
    </source>
</evidence>
<evidence type="ECO:0000256" key="3">
    <source>
        <dbReference type="ARBA" id="ARBA00023054"/>
    </source>
</evidence>
<evidence type="ECO:0000313" key="8">
    <source>
        <dbReference type="Proteomes" id="UP001212152"/>
    </source>
</evidence>
<dbReference type="GO" id="GO:0005737">
    <property type="term" value="C:cytoplasm"/>
    <property type="evidence" value="ECO:0007669"/>
    <property type="project" value="UniProtKB-SubCell"/>
</dbReference>
<dbReference type="GO" id="GO:0032435">
    <property type="term" value="P:negative regulation of proteasomal ubiquitin-dependent protein catabolic process"/>
    <property type="evidence" value="ECO:0007669"/>
    <property type="project" value="TreeGrafter"/>
</dbReference>
<dbReference type="InterPro" id="IPR057766">
    <property type="entry name" value="Znf-C2H2_OTU1-like_C"/>
</dbReference>
<feature type="region of interest" description="Disordered" evidence="4">
    <location>
        <begin position="41"/>
        <end position="67"/>
    </location>
</feature>
<evidence type="ECO:0008006" key="9">
    <source>
        <dbReference type="Google" id="ProtNLM"/>
    </source>
</evidence>
<dbReference type="SUPFAM" id="SSF54236">
    <property type="entry name" value="Ubiquitin-like"/>
    <property type="match status" value="1"/>
</dbReference>
<dbReference type="PANTHER" id="PTHR46340">
    <property type="entry name" value="UBX DOMAIN-CONTAINING PROTEIN 1"/>
    <property type="match status" value="1"/>
</dbReference>
<dbReference type="PANTHER" id="PTHR46340:SF1">
    <property type="entry name" value="UBX DOMAIN-CONTAINING PROTEIN 1"/>
    <property type="match status" value="1"/>
</dbReference>
<dbReference type="InterPro" id="IPR013087">
    <property type="entry name" value="Znf_C2H2_type"/>
</dbReference>
<dbReference type="InterPro" id="IPR029071">
    <property type="entry name" value="Ubiquitin-like_domsf"/>
</dbReference>
<sequence>MPSDKETLLDMGFSPAKVIKALQQTRNAGLQPAMDWLVSHAEDPDPTEEELATGAQTGGLGRETTGEDDFITADQATAQSLKCDDCGRLLRDATAAEAHAARTSHQNFSESTEAIKPLTEEEKKAKLAEIHARLAAKREERRLAEIEENKGKEKVRRATGQQITEAKEKAKEKEMMKALEEKRKEKEDDKKAREKIKREIELDKQDRARAAAAKKQAAMGLPATAGPVAVAAPQPAAPARDYDEARLQIRMPDGSPLTETFRADDTLEKVYAFIAAKRPGVALKLLQTFPRKVLDGADRSKTLKELNLTPSAALVAQQ</sequence>
<comment type="subcellular location">
    <subcellularLocation>
        <location evidence="1">Cytoplasm</location>
    </subcellularLocation>
</comment>
<dbReference type="CDD" id="cd01767">
    <property type="entry name" value="UBX"/>
    <property type="match status" value="1"/>
</dbReference>
<dbReference type="Pfam" id="PF24560">
    <property type="entry name" value="zf-C2H2_OTU1_C"/>
    <property type="match status" value="1"/>
</dbReference>
<protein>
    <recommendedName>
        <fullName evidence="9">UBX domain-containing protein 1</fullName>
    </recommendedName>
</protein>
<gene>
    <name evidence="7" type="ORF">HDU87_005950</name>
</gene>
<keyword evidence="2" id="KW-0963">Cytoplasm</keyword>
<feature type="compositionally biased region" description="Basic and acidic residues" evidence="4">
    <location>
        <begin position="165"/>
        <end position="209"/>
    </location>
</feature>
<evidence type="ECO:0000313" key="7">
    <source>
        <dbReference type="EMBL" id="KAJ3183834.1"/>
    </source>
</evidence>
<dbReference type="InterPro" id="IPR009060">
    <property type="entry name" value="UBA-like_sf"/>
</dbReference>
<dbReference type="GO" id="GO:0036435">
    <property type="term" value="F:K48-linked polyubiquitin modification-dependent protein binding"/>
    <property type="evidence" value="ECO:0007669"/>
    <property type="project" value="TreeGrafter"/>
</dbReference>
<comment type="caution">
    <text evidence="7">The sequence shown here is derived from an EMBL/GenBank/DDBJ whole genome shotgun (WGS) entry which is preliminary data.</text>
</comment>
<dbReference type="EMBL" id="JADGJQ010000005">
    <property type="protein sequence ID" value="KAJ3183834.1"/>
    <property type="molecule type" value="Genomic_DNA"/>
</dbReference>
<dbReference type="GO" id="GO:0005634">
    <property type="term" value="C:nucleus"/>
    <property type="evidence" value="ECO:0007669"/>
    <property type="project" value="TreeGrafter"/>
</dbReference>
<feature type="region of interest" description="Disordered" evidence="4">
    <location>
        <begin position="149"/>
        <end position="215"/>
    </location>
</feature>
<dbReference type="AlphaFoldDB" id="A0AAD5XT76"/>
<dbReference type="PROSITE" id="PS00028">
    <property type="entry name" value="ZINC_FINGER_C2H2_1"/>
    <property type="match status" value="1"/>
</dbReference>